<dbReference type="OrthoDB" id="2447489at2759"/>
<proteinExistence type="predicted"/>
<dbReference type="AlphaFoldDB" id="A0A9N9CFU2"/>
<sequence>MVINAYAEKRKAKENGDYTSSDVIETPGSNLNNLDGQCLNVGQTKFCVVQGIFNGLPGGLPGDECGGIIGTTTPANTTVGTCPSYDAIGNALLKSTTAPTFNNGCWTCTGSNGLTIIDLTQAIGGCTLQLLLPSKPV</sequence>
<evidence type="ECO:0000313" key="2">
    <source>
        <dbReference type="Proteomes" id="UP000789396"/>
    </source>
</evidence>
<accession>A0A9N9CFU2</accession>
<dbReference type="EMBL" id="CAJVPZ010008629">
    <property type="protein sequence ID" value="CAG8599967.1"/>
    <property type="molecule type" value="Genomic_DNA"/>
</dbReference>
<gene>
    <name evidence="1" type="ORF">RFULGI_LOCUS6563</name>
</gene>
<name>A0A9N9CFU2_9GLOM</name>
<reference evidence="1" key="1">
    <citation type="submission" date="2021-06" db="EMBL/GenBank/DDBJ databases">
        <authorList>
            <person name="Kallberg Y."/>
            <person name="Tangrot J."/>
            <person name="Rosling A."/>
        </authorList>
    </citation>
    <scope>NUCLEOTIDE SEQUENCE</scope>
    <source>
        <strain evidence="1">IN212</strain>
    </source>
</reference>
<evidence type="ECO:0000313" key="1">
    <source>
        <dbReference type="EMBL" id="CAG8599967.1"/>
    </source>
</evidence>
<protein>
    <submittedName>
        <fullName evidence="1">14155_t:CDS:1</fullName>
    </submittedName>
</protein>
<dbReference type="Proteomes" id="UP000789396">
    <property type="component" value="Unassembled WGS sequence"/>
</dbReference>
<comment type="caution">
    <text evidence="1">The sequence shown here is derived from an EMBL/GenBank/DDBJ whole genome shotgun (WGS) entry which is preliminary data.</text>
</comment>
<organism evidence="1 2">
    <name type="scientific">Racocetra fulgida</name>
    <dbReference type="NCBI Taxonomy" id="60492"/>
    <lineage>
        <taxon>Eukaryota</taxon>
        <taxon>Fungi</taxon>
        <taxon>Fungi incertae sedis</taxon>
        <taxon>Mucoromycota</taxon>
        <taxon>Glomeromycotina</taxon>
        <taxon>Glomeromycetes</taxon>
        <taxon>Diversisporales</taxon>
        <taxon>Gigasporaceae</taxon>
        <taxon>Racocetra</taxon>
    </lineage>
</organism>
<keyword evidence="2" id="KW-1185">Reference proteome</keyword>